<comment type="caution">
    <text evidence="1">The sequence shown here is derived from an EMBL/GenBank/DDBJ whole genome shotgun (WGS) entry which is preliminary data.</text>
</comment>
<accession>A0A1Y1QYC0</accession>
<organism evidence="1 2">
    <name type="scientific">Thiothrix lacustris</name>
    <dbReference type="NCBI Taxonomy" id="525917"/>
    <lineage>
        <taxon>Bacteria</taxon>
        <taxon>Pseudomonadati</taxon>
        <taxon>Pseudomonadota</taxon>
        <taxon>Gammaproteobacteria</taxon>
        <taxon>Thiotrichales</taxon>
        <taxon>Thiotrichaceae</taxon>
        <taxon>Thiothrix</taxon>
    </lineage>
</organism>
<dbReference type="Proteomes" id="UP000192491">
    <property type="component" value="Unassembled WGS sequence"/>
</dbReference>
<proteinExistence type="predicted"/>
<name>A0A1Y1QYC0_9GAMM</name>
<evidence type="ECO:0000313" key="2">
    <source>
        <dbReference type="Proteomes" id="UP000192491"/>
    </source>
</evidence>
<dbReference type="EMBL" id="MTEJ01000007">
    <property type="protein sequence ID" value="OQX16142.1"/>
    <property type="molecule type" value="Genomic_DNA"/>
</dbReference>
<gene>
    <name evidence="1" type="ORF">BWK73_04575</name>
</gene>
<evidence type="ECO:0000313" key="1">
    <source>
        <dbReference type="EMBL" id="OQX16142.1"/>
    </source>
</evidence>
<reference evidence="1 2" key="1">
    <citation type="submission" date="2017-01" db="EMBL/GenBank/DDBJ databases">
        <title>Novel large sulfur bacteria in the metagenomes of groundwater-fed chemosynthetic microbial mats in the Lake Huron basin.</title>
        <authorList>
            <person name="Sharrar A.M."/>
            <person name="Flood B.E."/>
            <person name="Bailey J.V."/>
            <person name="Jones D.S."/>
            <person name="Biddanda B."/>
            <person name="Ruberg S.A."/>
            <person name="Marcus D.N."/>
            <person name="Dick G.J."/>
        </authorList>
    </citation>
    <scope>NUCLEOTIDE SEQUENCE [LARGE SCALE GENOMIC DNA]</scope>
    <source>
        <strain evidence="1">A8</strain>
    </source>
</reference>
<protein>
    <submittedName>
        <fullName evidence="1">Uncharacterized protein</fullName>
    </submittedName>
</protein>
<dbReference type="AlphaFoldDB" id="A0A1Y1QYC0"/>
<sequence>MKALLATVTRWFWNVLIAIDQLANALIGGDPDETISSRLGKCSRAGCRYCRIICRVLSLFDPRPGDHCIASLEEDEGDNAV</sequence>